<sequence length="93" mass="10746">MPNFGMHTTINFVVNPRIGATKHYFHFRFDLLGRPILRETCQTCGKRPTSALSDSLNPHSNQIAWHYRQHRAAKLDTYSAEELLGLYVMSKLQ</sequence>
<evidence type="ECO:0000313" key="1">
    <source>
        <dbReference type="EMBL" id="OMO62434.1"/>
    </source>
</evidence>
<reference evidence="2" key="1">
    <citation type="submission" date="2013-09" db="EMBL/GenBank/DDBJ databases">
        <title>Corchorus olitorius genome sequencing.</title>
        <authorList>
            <person name="Alam M."/>
            <person name="Haque M.S."/>
            <person name="Islam M.S."/>
            <person name="Emdad E.M."/>
            <person name="Islam M.M."/>
            <person name="Ahmed B."/>
            <person name="Halim A."/>
            <person name="Hossen Q.M.M."/>
            <person name="Hossain M.Z."/>
            <person name="Ahmed R."/>
            <person name="Khan M.M."/>
            <person name="Islam R."/>
            <person name="Rashid M.M."/>
            <person name="Khan S.A."/>
            <person name="Rahman M.S."/>
            <person name="Alam M."/>
            <person name="Yahiya A.S."/>
            <person name="Khan M.S."/>
            <person name="Azam M.S."/>
            <person name="Haque T."/>
            <person name="Lashkar M.Z.H."/>
            <person name="Akhand A.I."/>
            <person name="Morshed G."/>
            <person name="Roy S."/>
            <person name="Uddin K.S."/>
            <person name="Rabeya T."/>
            <person name="Hossain A.S."/>
            <person name="Chowdhury A."/>
            <person name="Snigdha A.R."/>
            <person name="Mortoza M.S."/>
            <person name="Matin S.A."/>
            <person name="Hoque S.M.E."/>
            <person name="Islam M.K."/>
            <person name="Roy D.K."/>
            <person name="Haider R."/>
            <person name="Moosa M.M."/>
            <person name="Elias S.M."/>
            <person name="Hasan A.M."/>
            <person name="Jahan S."/>
            <person name="Shafiuddin M."/>
            <person name="Mahmood N."/>
            <person name="Shommy N.S."/>
        </authorList>
    </citation>
    <scope>NUCLEOTIDE SEQUENCE [LARGE SCALE GENOMIC DNA]</scope>
    <source>
        <strain evidence="2">cv. O-4</strain>
    </source>
</reference>
<dbReference type="AlphaFoldDB" id="A0A1R3GWF0"/>
<organism evidence="1 2">
    <name type="scientific">Corchorus olitorius</name>
    <dbReference type="NCBI Taxonomy" id="93759"/>
    <lineage>
        <taxon>Eukaryota</taxon>
        <taxon>Viridiplantae</taxon>
        <taxon>Streptophyta</taxon>
        <taxon>Embryophyta</taxon>
        <taxon>Tracheophyta</taxon>
        <taxon>Spermatophyta</taxon>
        <taxon>Magnoliopsida</taxon>
        <taxon>eudicotyledons</taxon>
        <taxon>Gunneridae</taxon>
        <taxon>Pentapetalae</taxon>
        <taxon>rosids</taxon>
        <taxon>malvids</taxon>
        <taxon>Malvales</taxon>
        <taxon>Malvaceae</taxon>
        <taxon>Grewioideae</taxon>
        <taxon>Apeibeae</taxon>
        <taxon>Corchorus</taxon>
    </lineage>
</organism>
<evidence type="ECO:0000313" key="2">
    <source>
        <dbReference type="Proteomes" id="UP000187203"/>
    </source>
</evidence>
<dbReference type="Proteomes" id="UP000187203">
    <property type="component" value="Unassembled WGS sequence"/>
</dbReference>
<keyword evidence="2" id="KW-1185">Reference proteome</keyword>
<gene>
    <name evidence="1" type="ORF">COLO4_33077</name>
</gene>
<proteinExistence type="predicted"/>
<protein>
    <submittedName>
        <fullName evidence="1">Uncharacterized protein</fullName>
    </submittedName>
</protein>
<accession>A0A1R3GWF0</accession>
<name>A0A1R3GWF0_9ROSI</name>
<dbReference type="EMBL" id="AWUE01021395">
    <property type="protein sequence ID" value="OMO62434.1"/>
    <property type="molecule type" value="Genomic_DNA"/>
</dbReference>
<comment type="caution">
    <text evidence="1">The sequence shown here is derived from an EMBL/GenBank/DDBJ whole genome shotgun (WGS) entry which is preliminary data.</text>
</comment>